<dbReference type="InterPro" id="IPR058385">
    <property type="entry name" value="DUF8072"/>
</dbReference>
<dbReference type="AlphaFoldDB" id="A0AAV3SZR6"/>
<proteinExistence type="predicted"/>
<organism evidence="2 3">
    <name type="scientific">Salarchaeum japonicum</name>
    <dbReference type="NCBI Taxonomy" id="555573"/>
    <lineage>
        <taxon>Archaea</taxon>
        <taxon>Methanobacteriati</taxon>
        <taxon>Methanobacteriota</taxon>
        <taxon>Stenosarchaea group</taxon>
        <taxon>Halobacteria</taxon>
        <taxon>Halobacteriales</taxon>
        <taxon>Halobacteriaceae</taxon>
    </lineage>
</organism>
<feature type="domain" description="DUF8072" evidence="1">
    <location>
        <begin position="2"/>
        <end position="86"/>
    </location>
</feature>
<comment type="caution">
    <text evidence="2">The sequence shown here is derived from an EMBL/GenBank/DDBJ whole genome shotgun (WGS) entry which is preliminary data.</text>
</comment>
<dbReference type="GeneID" id="68572259"/>
<dbReference type="Proteomes" id="UP001500194">
    <property type="component" value="Unassembled WGS sequence"/>
</dbReference>
<accession>A0AAV3SZR6</accession>
<gene>
    <name evidence="2" type="ORF">GCM10009019_06230</name>
</gene>
<dbReference type="RefSeq" id="WP_227261666.1">
    <property type="nucleotide sequence ID" value="NZ_BAAADU010000002.1"/>
</dbReference>
<reference evidence="2 3" key="1">
    <citation type="journal article" date="2019" name="Int. J. Syst. Evol. Microbiol.">
        <title>The Global Catalogue of Microorganisms (GCM) 10K type strain sequencing project: providing services to taxonomists for standard genome sequencing and annotation.</title>
        <authorList>
            <consortium name="The Broad Institute Genomics Platform"/>
            <consortium name="The Broad Institute Genome Sequencing Center for Infectious Disease"/>
            <person name="Wu L."/>
            <person name="Ma J."/>
        </authorList>
    </citation>
    <scope>NUCLEOTIDE SEQUENCE [LARGE SCALE GENOMIC DNA]</scope>
    <source>
        <strain evidence="2 3">JCM 16327</strain>
    </source>
</reference>
<dbReference type="Pfam" id="PF26269">
    <property type="entry name" value="DUF8072"/>
    <property type="match status" value="1"/>
</dbReference>
<keyword evidence="3" id="KW-1185">Reference proteome</keyword>
<protein>
    <recommendedName>
        <fullName evidence="1">DUF8072 domain-containing protein</fullName>
    </recommendedName>
</protein>
<name>A0AAV3SZR6_9EURY</name>
<sequence>MSLNEHAKRVYNVAPDPVALTFADGETHEFEIESAEFFQEDFQGEAARVDDDADYRLVTDGDDLVVGRNAGDGWATFGVVTDVARA</sequence>
<dbReference type="EMBL" id="BAAADU010000002">
    <property type="protein sequence ID" value="GAA0646636.1"/>
    <property type="molecule type" value="Genomic_DNA"/>
</dbReference>
<evidence type="ECO:0000259" key="1">
    <source>
        <dbReference type="Pfam" id="PF26269"/>
    </source>
</evidence>
<evidence type="ECO:0000313" key="2">
    <source>
        <dbReference type="EMBL" id="GAA0646636.1"/>
    </source>
</evidence>
<evidence type="ECO:0000313" key="3">
    <source>
        <dbReference type="Proteomes" id="UP001500194"/>
    </source>
</evidence>